<dbReference type="InterPro" id="IPR032466">
    <property type="entry name" value="Metal_Hydrolase"/>
</dbReference>
<dbReference type="AlphaFoldDB" id="A0A1M5TJB1"/>
<keyword evidence="3" id="KW-1185">Reference proteome</keyword>
<dbReference type="Pfam" id="PF01979">
    <property type="entry name" value="Amidohydro_1"/>
    <property type="match status" value="1"/>
</dbReference>
<dbReference type="OrthoDB" id="9802793at2"/>
<dbReference type="SUPFAM" id="SSF51338">
    <property type="entry name" value="Composite domain of metallo-dependent hydrolases"/>
    <property type="match status" value="1"/>
</dbReference>
<dbReference type="CDD" id="cd01309">
    <property type="entry name" value="Met_dep_hydrolase_C"/>
    <property type="match status" value="1"/>
</dbReference>
<dbReference type="InterPro" id="IPR011059">
    <property type="entry name" value="Metal-dep_hydrolase_composite"/>
</dbReference>
<reference evidence="2 3" key="1">
    <citation type="submission" date="2016-11" db="EMBL/GenBank/DDBJ databases">
        <authorList>
            <person name="Jaros S."/>
            <person name="Januszkiewicz K."/>
            <person name="Wedrychowicz H."/>
        </authorList>
    </citation>
    <scope>NUCLEOTIDE SEQUENCE [LARGE SCALE GENOMIC DNA]</scope>
    <source>
        <strain evidence="2 3">DSM 3089</strain>
    </source>
</reference>
<dbReference type="RefSeq" id="WP_072829908.1">
    <property type="nucleotide sequence ID" value="NZ_FQXP01000003.1"/>
</dbReference>
<dbReference type="InterPro" id="IPR051781">
    <property type="entry name" value="Metallo-dep_Hydrolase"/>
</dbReference>
<dbReference type="EMBL" id="FQXP01000003">
    <property type="protein sequence ID" value="SHH50776.1"/>
    <property type="molecule type" value="Genomic_DNA"/>
</dbReference>
<organism evidence="2 3">
    <name type="scientific">Clostridium collagenovorans DSM 3089</name>
    <dbReference type="NCBI Taxonomy" id="1121306"/>
    <lineage>
        <taxon>Bacteria</taxon>
        <taxon>Bacillati</taxon>
        <taxon>Bacillota</taxon>
        <taxon>Clostridia</taxon>
        <taxon>Eubacteriales</taxon>
        <taxon>Clostridiaceae</taxon>
        <taxon>Clostridium</taxon>
    </lineage>
</organism>
<evidence type="ECO:0000313" key="3">
    <source>
        <dbReference type="Proteomes" id="UP000184526"/>
    </source>
</evidence>
<dbReference type="PANTHER" id="PTHR43135">
    <property type="entry name" value="ALPHA-D-RIBOSE 1-METHYLPHOSPHONATE 5-TRIPHOSPHATE DIPHOSPHATASE"/>
    <property type="match status" value="1"/>
</dbReference>
<name>A0A1M5TJB1_9CLOT</name>
<gene>
    <name evidence="2" type="ORF">SAMN02745196_00605</name>
</gene>
<evidence type="ECO:0000259" key="1">
    <source>
        <dbReference type="Pfam" id="PF01979"/>
    </source>
</evidence>
<evidence type="ECO:0000313" key="2">
    <source>
        <dbReference type="EMBL" id="SHH50776.1"/>
    </source>
</evidence>
<dbReference type="SUPFAM" id="SSF51556">
    <property type="entry name" value="Metallo-dependent hydrolases"/>
    <property type="match status" value="1"/>
</dbReference>
<dbReference type="Gene3D" id="3.20.20.140">
    <property type="entry name" value="Metal-dependent hydrolases"/>
    <property type="match status" value="1"/>
</dbReference>
<dbReference type="PANTHER" id="PTHR43135:SF3">
    <property type="entry name" value="ALPHA-D-RIBOSE 1-METHYLPHOSPHONATE 5-TRIPHOSPHATE DIPHOSPHATASE"/>
    <property type="match status" value="1"/>
</dbReference>
<feature type="domain" description="Amidohydrolase-related" evidence="1">
    <location>
        <begin position="232"/>
        <end position="384"/>
    </location>
</feature>
<dbReference type="Proteomes" id="UP000184526">
    <property type="component" value="Unassembled WGS sequence"/>
</dbReference>
<proteinExistence type="predicted"/>
<dbReference type="InterPro" id="IPR006680">
    <property type="entry name" value="Amidohydro-rel"/>
</dbReference>
<protein>
    <submittedName>
        <fullName evidence="2">Imidazolonepropionase</fullName>
    </submittedName>
</protein>
<accession>A0A1M5TJB1</accession>
<dbReference type="STRING" id="1121306.SAMN02745196_00605"/>
<dbReference type="GO" id="GO:0016810">
    <property type="term" value="F:hydrolase activity, acting on carbon-nitrogen (but not peptide) bonds"/>
    <property type="evidence" value="ECO:0007669"/>
    <property type="project" value="InterPro"/>
</dbReference>
<sequence>MILIKNAKINTISNGIIDDGYILIDNGKIKEVGEKINLLYNSEIDVIDCNGKLVTPGLIEAHCHLGLYGDTSSLENNDYNESSEVITPEVSAIDSINPFSSSIEEARKSGVTTVAAGPGSANVIGGQFVAFKTYGKRIDNMIIKAPVAMKAALGENPKRSHGGKGRSPLTRMGSAALMREALFKAKEYLSKKELAGDDISKKPAFNMKHEALIPVLKGEIPMKIHAHRADDIFTAIRIAKEFNLSITLDHCTDGALIAEEIKEEGLNAIVGPSFTHKTKLELANKSFETAKILSEAGIKIAITTDSPVVPIEYLQLMAILAVKEGLSKEEALRSITLNAAEILNINNRVGSIEVGKDADIVIWSGDIFDALSKVKYTIINGEVVYKS</sequence>
<dbReference type="Gene3D" id="2.30.40.10">
    <property type="entry name" value="Urease, subunit C, domain 1"/>
    <property type="match status" value="1"/>
</dbReference>